<comment type="caution">
    <text evidence="2">The sequence shown here is derived from an EMBL/GenBank/DDBJ whole genome shotgun (WGS) entry which is preliminary data.</text>
</comment>
<evidence type="ECO:0000256" key="1">
    <source>
        <dbReference type="SAM" id="MobiDB-lite"/>
    </source>
</evidence>
<dbReference type="Proteomes" id="UP000009084">
    <property type="component" value="Unassembled WGS sequence"/>
</dbReference>
<dbReference type="AlphaFoldDB" id="C5NZ86"/>
<feature type="compositionally biased region" description="Low complexity" evidence="1">
    <location>
        <begin position="94"/>
        <end position="106"/>
    </location>
</feature>
<feature type="compositionally biased region" description="Low complexity" evidence="1">
    <location>
        <begin position="122"/>
        <end position="131"/>
    </location>
</feature>
<feature type="region of interest" description="Disordered" evidence="1">
    <location>
        <begin position="250"/>
        <end position="285"/>
    </location>
</feature>
<proteinExistence type="predicted"/>
<accession>C5NZ86</accession>
<dbReference type="HOGENOM" id="CLU_683688_0_0_1"/>
<feature type="compositionally biased region" description="Basic residues" evidence="1">
    <location>
        <begin position="379"/>
        <end position="390"/>
    </location>
</feature>
<feature type="region of interest" description="Disordered" evidence="1">
    <location>
        <begin position="1"/>
        <end position="183"/>
    </location>
</feature>
<feature type="compositionally biased region" description="Basic and acidic residues" evidence="1">
    <location>
        <begin position="142"/>
        <end position="159"/>
    </location>
</feature>
<evidence type="ECO:0000313" key="2">
    <source>
        <dbReference type="EMBL" id="EER30069.1"/>
    </source>
</evidence>
<dbReference type="OrthoDB" id="4206673at2759"/>
<sequence>MAASYYYRDHPYNHAPGPAYPLEPYTASNDPDDLVYKTHPQRRHTDAARPSSASRRSRRDGYRSTHNQEHRGGRKHKHRGFSTDPEADDYYQERPSYSHSSLSRSPSPKPRRRKSLGEQAMAALGLAGSSSRGNQHHRTRTRDRSYDYSDPRSRRDYDHPRRRREHRQRNRNSSRSPSPDAASKEIRHAITAALAAGAAEAYRARKAPGGWTGEKGKRVLTAAIGAGGMDKLIERDPNKHNKRHILESTIAGLATNHLMNGSSRSRSHRRHSRRSRSEDHSGMKNLATAGVLAAAGKKAYDHYRSESRGRSPCSGYSSDEDVQPRRHRKKRSQSVTDYVAKGLAALGLTDDVDDKRRSTRHREYDHSSSEDDNYSDYRPRRRGRHSGRSR</sequence>
<name>C5NZ86_COCP7</name>
<dbReference type="VEuPathDB" id="FungiDB:CPC735_013870"/>
<protein>
    <submittedName>
        <fullName evidence="2">Uncharacterized protein</fullName>
    </submittedName>
</protein>
<gene>
    <name evidence="2" type="ORF">CPC735_013870</name>
</gene>
<reference evidence="2 3" key="1">
    <citation type="journal article" date="2009" name="Genome Res.">
        <title>Comparative genomic analyses of the human fungal pathogens Coccidioides and their relatives.</title>
        <authorList>
            <person name="Sharpton T.J."/>
            <person name="Stajich J.E."/>
            <person name="Rounsley S.D."/>
            <person name="Gardner M.J."/>
            <person name="Wortman J.R."/>
            <person name="Jordar V.S."/>
            <person name="Maiti R."/>
            <person name="Kodira C.D."/>
            <person name="Neafsey D.E."/>
            <person name="Zeng Q."/>
            <person name="Hung C.-Y."/>
            <person name="McMahan C."/>
            <person name="Muszewska A."/>
            <person name="Grynberg M."/>
            <person name="Mandel M.A."/>
            <person name="Kellner E.M."/>
            <person name="Barker B.M."/>
            <person name="Galgiani J.N."/>
            <person name="Orbach M.J."/>
            <person name="Kirkland T.N."/>
            <person name="Cole G.T."/>
            <person name="Henn M.R."/>
            <person name="Birren B.W."/>
            <person name="Taylor J.W."/>
        </authorList>
    </citation>
    <scope>NUCLEOTIDE SEQUENCE [LARGE SCALE GENOMIC DNA]</scope>
    <source>
        <strain evidence="3">C735</strain>
    </source>
</reference>
<feature type="region of interest" description="Disordered" evidence="1">
    <location>
        <begin position="302"/>
        <end position="390"/>
    </location>
</feature>
<feature type="compositionally biased region" description="Basic and acidic residues" evidence="1">
    <location>
        <begin position="59"/>
        <end position="71"/>
    </location>
</feature>
<feature type="compositionally biased region" description="Basic residues" evidence="1">
    <location>
        <begin position="265"/>
        <end position="274"/>
    </location>
</feature>
<organism evidence="2 3">
    <name type="scientific">Coccidioides posadasii (strain C735)</name>
    <name type="common">Valley fever fungus</name>
    <dbReference type="NCBI Taxonomy" id="222929"/>
    <lineage>
        <taxon>Eukaryota</taxon>
        <taxon>Fungi</taxon>
        <taxon>Dikarya</taxon>
        <taxon>Ascomycota</taxon>
        <taxon>Pezizomycotina</taxon>
        <taxon>Eurotiomycetes</taxon>
        <taxon>Eurotiomycetidae</taxon>
        <taxon>Onygenales</taxon>
        <taxon>Onygenaceae</taxon>
        <taxon>Coccidioides</taxon>
    </lineage>
</organism>
<feature type="compositionally biased region" description="Basic residues" evidence="1">
    <location>
        <begin position="160"/>
        <end position="172"/>
    </location>
</feature>
<feature type="compositionally biased region" description="Basic and acidic residues" evidence="1">
    <location>
        <begin position="353"/>
        <end position="369"/>
    </location>
</feature>
<evidence type="ECO:0000313" key="3">
    <source>
        <dbReference type="Proteomes" id="UP000009084"/>
    </source>
</evidence>
<dbReference type="EMBL" id="ACFW01000001">
    <property type="protein sequence ID" value="EER30069.1"/>
    <property type="molecule type" value="Genomic_DNA"/>
</dbReference>